<dbReference type="PANTHER" id="PTHR15002">
    <property type="entry name" value="RIBOSOMAL BIOGENESIS PROTEIN LAS1L"/>
    <property type="match status" value="1"/>
</dbReference>
<name>A0ABD0K1H8_9CAEN</name>
<protein>
    <recommendedName>
        <fullName evidence="4">Las1-like protein</fullName>
    </recommendedName>
</protein>
<dbReference type="Pfam" id="PF04031">
    <property type="entry name" value="Las1"/>
    <property type="match status" value="1"/>
</dbReference>
<dbReference type="AlphaFoldDB" id="A0ABD0K1H8"/>
<keyword evidence="3" id="KW-1185">Reference proteome</keyword>
<dbReference type="PANTHER" id="PTHR15002:SF0">
    <property type="entry name" value="RIBOSOMAL BIOGENESIS PROTEIN LAS1L"/>
    <property type="match status" value="1"/>
</dbReference>
<dbReference type="InterPro" id="IPR007174">
    <property type="entry name" value="Las1"/>
</dbReference>
<gene>
    <name evidence="2" type="ORF">BaRGS_00028053</name>
</gene>
<sequence length="427" mass="48292">MAFSWKHVVPWTNRSEFVQVYQDLYSYDVHRQKSAVDEIAVWKSRAMHKMSVAIESTAALTDAYLQHHHAEQTGSVQENDYQLRAMFSLALIRFVNHITEKGQNKAFAQPVHRIAQEFGIPEWIVRLRHDATHGSLPCLDVLTTGAQWALSYLQSLEDGPESEAAREEGRALRQLEGIISGQRRNCLLACLAEAGHLLTTEDQLQTYKIDQKDTLQAEPPKVPSVLINIWRSLLRLLQSRQLTGLLLQHLLKSLLSRTDVNSVHSRLLAAWLRLILLVGDPQTIPTETQKKLEELERIYQGRTKTSSPEENSGEKMDTGEEAESGKVFSVADVKDVQPAVESDEDADDIWQICTEPVDWERVAWGLVPGHTLAETCLDCGSEEQDEEIMLEDEGARSCEEEEKGSPGSMADDRDRYIPTLQWHDCVS</sequence>
<accession>A0ABD0K1H8</accession>
<dbReference type="EMBL" id="JACVVK020000276">
    <property type="protein sequence ID" value="KAK7480685.1"/>
    <property type="molecule type" value="Genomic_DNA"/>
</dbReference>
<dbReference type="Proteomes" id="UP001519460">
    <property type="component" value="Unassembled WGS sequence"/>
</dbReference>
<proteinExistence type="predicted"/>
<feature type="region of interest" description="Disordered" evidence="1">
    <location>
        <begin position="391"/>
        <end position="415"/>
    </location>
</feature>
<feature type="region of interest" description="Disordered" evidence="1">
    <location>
        <begin position="300"/>
        <end position="328"/>
    </location>
</feature>
<evidence type="ECO:0000313" key="2">
    <source>
        <dbReference type="EMBL" id="KAK7480685.1"/>
    </source>
</evidence>
<evidence type="ECO:0008006" key="4">
    <source>
        <dbReference type="Google" id="ProtNLM"/>
    </source>
</evidence>
<evidence type="ECO:0000256" key="1">
    <source>
        <dbReference type="SAM" id="MobiDB-lite"/>
    </source>
</evidence>
<evidence type="ECO:0000313" key="3">
    <source>
        <dbReference type="Proteomes" id="UP001519460"/>
    </source>
</evidence>
<reference evidence="2 3" key="1">
    <citation type="journal article" date="2023" name="Sci. Data">
        <title>Genome assembly of the Korean intertidal mud-creeper Batillaria attramentaria.</title>
        <authorList>
            <person name="Patra A.K."/>
            <person name="Ho P.T."/>
            <person name="Jun S."/>
            <person name="Lee S.J."/>
            <person name="Kim Y."/>
            <person name="Won Y.J."/>
        </authorList>
    </citation>
    <scope>NUCLEOTIDE SEQUENCE [LARGE SCALE GENOMIC DNA]</scope>
    <source>
        <strain evidence="2">Wonlab-2016</strain>
    </source>
</reference>
<organism evidence="2 3">
    <name type="scientific">Batillaria attramentaria</name>
    <dbReference type="NCBI Taxonomy" id="370345"/>
    <lineage>
        <taxon>Eukaryota</taxon>
        <taxon>Metazoa</taxon>
        <taxon>Spiralia</taxon>
        <taxon>Lophotrochozoa</taxon>
        <taxon>Mollusca</taxon>
        <taxon>Gastropoda</taxon>
        <taxon>Caenogastropoda</taxon>
        <taxon>Sorbeoconcha</taxon>
        <taxon>Cerithioidea</taxon>
        <taxon>Batillariidae</taxon>
        <taxon>Batillaria</taxon>
    </lineage>
</organism>
<comment type="caution">
    <text evidence="2">The sequence shown here is derived from an EMBL/GenBank/DDBJ whole genome shotgun (WGS) entry which is preliminary data.</text>
</comment>